<comment type="caution">
    <text evidence="1">The sequence shown here is derived from an EMBL/GenBank/DDBJ whole genome shotgun (WGS) entry which is preliminary data.</text>
</comment>
<evidence type="ECO:0000313" key="1">
    <source>
        <dbReference type="EMBL" id="KAG8172823.1"/>
    </source>
</evidence>
<evidence type="ECO:0000313" key="2">
    <source>
        <dbReference type="Proteomes" id="UP000827092"/>
    </source>
</evidence>
<reference evidence="1 2" key="1">
    <citation type="journal article" date="2022" name="Nat. Ecol. Evol.">
        <title>A masculinizing supergene underlies an exaggerated male reproductive morph in a spider.</title>
        <authorList>
            <person name="Hendrickx F."/>
            <person name="De Corte Z."/>
            <person name="Sonet G."/>
            <person name="Van Belleghem S.M."/>
            <person name="Kostlbacher S."/>
            <person name="Vangestel C."/>
        </authorList>
    </citation>
    <scope>NUCLEOTIDE SEQUENCE [LARGE SCALE GENOMIC DNA]</scope>
    <source>
        <strain evidence="1">W744_W776</strain>
    </source>
</reference>
<proteinExistence type="predicted"/>
<dbReference type="Proteomes" id="UP000827092">
    <property type="component" value="Unassembled WGS sequence"/>
</dbReference>
<sequence length="31" mass="2867">VKGALDTVDGITGGINLGGGGGGRGGELIKK</sequence>
<organism evidence="1 2">
    <name type="scientific">Oedothorax gibbosus</name>
    <dbReference type="NCBI Taxonomy" id="931172"/>
    <lineage>
        <taxon>Eukaryota</taxon>
        <taxon>Metazoa</taxon>
        <taxon>Ecdysozoa</taxon>
        <taxon>Arthropoda</taxon>
        <taxon>Chelicerata</taxon>
        <taxon>Arachnida</taxon>
        <taxon>Araneae</taxon>
        <taxon>Araneomorphae</taxon>
        <taxon>Entelegynae</taxon>
        <taxon>Araneoidea</taxon>
        <taxon>Linyphiidae</taxon>
        <taxon>Erigoninae</taxon>
        <taxon>Oedothorax</taxon>
    </lineage>
</organism>
<gene>
    <name evidence="1" type="ORF">JTE90_009625</name>
</gene>
<feature type="non-terminal residue" evidence="1">
    <location>
        <position position="1"/>
    </location>
</feature>
<accession>A0AAV6TM83</accession>
<dbReference type="AlphaFoldDB" id="A0AAV6TM83"/>
<keyword evidence="2" id="KW-1185">Reference proteome</keyword>
<protein>
    <submittedName>
        <fullName evidence="1">Uncharacterized protein</fullName>
    </submittedName>
</protein>
<name>A0AAV6TM83_9ARAC</name>
<dbReference type="EMBL" id="JAFNEN010002325">
    <property type="protein sequence ID" value="KAG8172823.1"/>
    <property type="molecule type" value="Genomic_DNA"/>
</dbReference>